<dbReference type="Pfam" id="PF02283">
    <property type="entry name" value="CobU"/>
    <property type="match status" value="1"/>
</dbReference>
<evidence type="ECO:0000256" key="15">
    <source>
        <dbReference type="PIRSR" id="PIRSR006135-1"/>
    </source>
</evidence>
<evidence type="ECO:0000256" key="5">
    <source>
        <dbReference type="ARBA" id="ARBA00004692"/>
    </source>
</evidence>
<dbReference type="CDD" id="cd00544">
    <property type="entry name" value="CobU"/>
    <property type="match status" value="1"/>
</dbReference>
<evidence type="ECO:0000313" key="18">
    <source>
        <dbReference type="Proteomes" id="UP000305674"/>
    </source>
</evidence>
<evidence type="ECO:0000256" key="8">
    <source>
        <dbReference type="ARBA" id="ARBA00022573"/>
    </source>
</evidence>
<dbReference type="GO" id="GO:0043752">
    <property type="term" value="F:adenosylcobinamide kinase activity"/>
    <property type="evidence" value="ECO:0007669"/>
    <property type="project" value="UniProtKB-EC"/>
</dbReference>
<dbReference type="GO" id="GO:0005524">
    <property type="term" value="F:ATP binding"/>
    <property type="evidence" value="ECO:0007669"/>
    <property type="project" value="UniProtKB-UniRule"/>
</dbReference>
<dbReference type="OrthoDB" id="9788370at2"/>
<dbReference type="GO" id="GO:0009236">
    <property type="term" value="P:cobalamin biosynthetic process"/>
    <property type="evidence" value="ECO:0007669"/>
    <property type="project" value="UniProtKB-UniRule"/>
</dbReference>
<feature type="binding site" evidence="16">
    <location>
        <position position="80"/>
    </location>
    <ligand>
        <name>GTP</name>
        <dbReference type="ChEBI" id="CHEBI:37565"/>
    </ligand>
</feature>
<evidence type="ECO:0000256" key="16">
    <source>
        <dbReference type="PIRSR" id="PIRSR006135-2"/>
    </source>
</evidence>
<dbReference type="Gene3D" id="3.40.50.300">
    <property type="entry name" value="P-loop containing nucleotide triphosphate hydrolases"/>
    <property type="match status" value="1"/>
</dbReference>
<dbReference type="Proteomes" id="UP000305674">
    <property type="component" value="Unassembled WGS sequence"/>
</dbReference>
<comment type="catalytic activity">
    <reaction evidence="1 14">
        <text>adenosylcob(III)inamide + ATP = adenosylcob(III)inamide phosphate + ADP + H(+)</text>
        <dbReference type="Rhea" id="RHEA:15769"/>
        <dbReference type="ChEBI" id="CHEBI:2480"/>
        <dbReference type="ChEBI" id="CHEBI:15378"/>
        <dbReference type="ChEBI" id="CHEBI:30616"/>
        <dbReference type="ChEBI" id="CHEBI:58502"/>
        <dbReference type="ChEBI" id="CHEBI:456216"/>
        <dbReference type="EC" id="2.7.1.156"/>
    </reaction>
</comment>
<feature type="active site" description="GMP-histidine intermediate" evidence="15">
    <location>
        <position position="47"/>
    </location>
</feature>
<keyword evidence="8 14" id="KW-0169">Cobalamin biosynthesis</keyword>
<feature type="binding site" evidence="16">
    <location>
        <begin position="48"/>
        <end position="51"/>
    </location>
    <ligand>
        <name>GTP</name>
        <dbReference type="ChEBI" id="CHEBI:37565"/>
    </ligand>
</feature>
<dbReference type="InterPro" id="IPR027417">
    <property type="entry name" value="P-loop_NTPase"/>
</dbReference>
<keyword evidence="11 14" id="KW-0418">Kinase</keyword>
<keyword evidence="17" id="KW-0548">Nucleotidyltransferase</keyword>
<proteinExistence type="inferred from homology"/>
<comment type="pathway">
    <text evidence="5 14">Cofactor biosynthesis; adenosylcobalamin biosynthesis; adenosylcobalamin from cob(II)yrinate a,c-diamide: step 6/7.</text>
</comment>
<accession>A0A4U1BHN3</accession>
<dbReference type="PIRSF" id="PIRSF006135">
    <property type="entry name" value="CobU"/>
    <property type="match status" value="1"/>
</dbReference>
<dbReference type="GO" id="GO:0005525">
    <property type="term" value="F:GTP binding"/>
    <property type="evidence" value="ECO:0007669"/>
    <property type="project" value="UniProtKB-UniRule"/>
</dbReference>
<evidence type="ECO:0000256" key="14">
    <source>
        <dbReference type="PIRNR" id="PIRNR006135"/>
    </source>
</evidence>
<comment type="caution">
    <text evidence="17">The sequence shown here is derived from an EMBL/GenBank/DDBJ whole genome shotgun (WGS) entry which is preliminary data.</text>
</comment>
<evidence type="ECO:0000256" key="1">
    <source>
        <dbReference type="ARBA" id="ARBA00000312"/>
    </source>
</evidence>
<keyword evidence="10 14" id="KW-0547">Nucleotide-binding</keyword>
<name>A0A4U1BHN3_9GAMM</name>
<feature type="binding site" evidence="16">
    <location>
        <begin position="32"/>
        <end position="34"/>
    </location>
    <ligand>
        <name>GTP</name>
        <dbReference type="ChEBI" id="CHEBI:37565"/>
    </ligand>
</feature>
<feature type="binding site" evidence="16">
    <location>
        <position position="59"/>
    </location>
    <ligand>
        <name>GTP</name>
        <dbReference type="ChEBI" id="CHEBI:37565"/>
    </ligand>
</feature>
<comment type="similarity">
    <text evidence="7 14">Belongs to the CobU/CobP family.</text>
</comment>
<dbReference type="EMBL" id="SWCI01000002">
    <property type="protein sequence ID" value="TKB50276.1"/>
    <property type="molecule type" value="Genomic_DNA"/>
</dbReference>
<dbReference type="SUPFAM" id="SSF52540">
    <property type="entry name" value="P-loop containing nucleoside triphosphate hydrolases"/>
    <property type="match status" value="1"/>
</dbReference>
<dbReference type="PANTHER" id="PTHR34848:SF1">
    <property type="entry name" value="BIFUNCTIONAL ADENOSYLCOBALAMIN BIOSYNTHESIS PROTEIN COBU"/>
    <property type="match status" value="1"/>
</dbReference>
<comment type="function">
    <text evidence="4 14">Catalyzes ATP-dependent phosphorylation of adenosylcobinamide and addition of GMP to adenosylcobinamide phosphate.</text>
</comment>
<keyword evidence="18" id="KW-1185">Reference proteome</keyword>
<reference evidence="17 18" key="1">
    <citation type="submission" date="2019-04" db="EMBL/GenBank/DDBJ databases">
        <authorList>
            <person name="Hwang J.C."/>
        </authorList>
    </citation>
    <scope>NUCLEOTIDE SEQUENCE [LARGE SCALE GENOMIC DNA]</scope>
    <source>
        <strain evidence="17 18">IMCC35001</strain>
    </source>
</reference>
<dbReference type="AlphaFoldDB" id="A0A4U1BHN3"/>
<dbReference type="EC" id="2.7.7.62" evidence="14"/>
<evidence type="ECO:0000313" key="17">
    <source>
        <dbReference type="EMBL" id="TKB50276.1"/>
    </source>
</evidence>
<evidence type="ECO:0000256" key="12">
    <source>
        <dbReference type="ARBA" id="ARBA00022840"/>
    </source>
</evidence>
<keyword evidence="12 14" id="KW-0067">ATP-binding</keyword>
<keyword evidence="13 14" id="KW-0342">GTP-binding</keyword>
<evidence type="ECO:0000256" key="11">
    <source>
        <dbReference type="ARBA" id="ARBA00022777"/>
    </source>
</evidence>
<evidence type="ECO:0000256" key="7">
    <source>
        <dbReference type="ARBA" id="ARBA00007490"/>
    </source>
</evidence>
<comment type="pathway">
    <text evidence="6 14">Cofactor biosynthesis; adenosylcobalamin biosynthesis; adenosylcobalamin from cob(II)yrinate a,c-diamide: step 5/7.</text>
</comment>
<evidence type="ECO:0000256" key="10">
    <source>
        <dbReference type="ARBA" id="ARBA00022741"/>
    </source>
</evidence>
<comment type="catalytic activity">
    <reaction evidence="2 14">
        <text>adenosylcob(III)inamide phosphate + GTP + H(+) = adenosylcob(III)inamide-GDP + diphosphate</text>
        <dbReference type="Rhea" id="RHEA:22712"/>
        <dbReference type="ChEBI" id="CHEBI:15378"/>
        <dbReference type="ChEBI" id="CHEBI:33019"/>
        <dbReference type="ChEBI" id="CHEBI:37565"/>
        <dbReference type="ChEBI" id="CHEBI:58502"/>
        <dbReference type="ChEBI" id="CHEBI:60487"/>
        <dbReference type="EC" id="2.7.7.62"/>
    </reaction>
</comment>
<dbReference type="EC" id="2.7.1.156" evidence="14"/>
<gene>
    <name evidence="17" type="primary">cobU</name>
    <name evidence="17" type="ORF">FCL40_03690</name>
</gene>
<dbReference type="GO" id="GO:0008820">
    <property type="term" value="F:cobinamide phosphate guanylyltransferase activity"/>
    <property type="evidence" value="ECO:0007669"/>
    <property type="project" value="UniProtKB-UniRule"/>
</dbReference>
<evidence type="ECO:0000256" key="3">
    <source>
        <dbReference type="ARBA" id="ARBA00001522"/>
    </source>
</evidence>
<evidence type="ECO:0000256" key="6">
    <source>
        <dbReference type="ARBA" id="ARBA00005159"/>
    </source>
</evidence>
<evidence type="ECO:0000256" key="9">
    <source>
        <dbReference type="ARBA" id="ARBA00022679"/>
    </source>
</evidence>
<organism evidence="17 18">
    <name type="scientific">Ferrimonas sediminicola</name>
    <dbReference type="NCBI Taxonomy" id="2569538"/>
    <lineage>
        <taxon>Bacteria</taxon>
        <taxon>Pseudomonadati</taxon>
        <taxon>Pseudomonadota</taxon>
        <taxon>Gammaproteobacteria</taxon>
        <taxon>Alteromonadales</taxon>
        <taxon>Ferrimonadaceae</taxon>
        <taxon>Ferrimonas</taxon>
    </lineage>
</organism>
<dbReference type="RefSeq" id="WP_136851508.1">
    <property type="nucleotide sequence ID" value="NZ_SWCI01000002.1"/>
</dbReference>
<evidence type="ECO:0000256" key="13">
    <source>
        <dbReference type="ARBA" id="ARBA00023134"/>
    </source>
</evidence>
<keyword evidence="9 14" id="KW-0808">Transferase</keyword>
<dbReference type="InterPro" id="IPR003203">
    <property type="entry name" value="CobU/CobP"/>
</dbReference>
<sequence length="169" mass="18308">MIHLFLGGARSGKSSLAEALCHRWPGQVVYVATARSHPSMAERIELHRRRRPQSWHCVEEPLALARLLAEAGEDQLLLIDCLTLWLTNQMMAGACLDQATEGLIGALSACRAEVVLVSTEVGQGLIPDDPMSRAFVVAAGELHQGIARVADRVSFCQAGHPIPVKGERP</sequence>
<dbReference type="UniPathway" id="UPA00148">
    <property type="reaction ID" value="UER00236"/>
</dbReference>
<dbReference type="NCBIfam" id="NF004469">
    <property type="entry name" value="PRK05800.1"/>
    <property type="match status" value="1"/>
</dbReference>
<protein>
    <recommendedName>
        <fullName evidence="14">Bifunctional adenosylcobalamin biosynthesis protein</fullName>
        <ecNumber evidence="14">2.7.1.156</ecNumber>
        <ecNumber evidence="14">2.7.7.62</ecNumber>
    </recommendedName>
</protein>
<evidence type="ECO:0000256" key="2">
    <source>
        <dbReference type="ARBA" id="ARBA00000711"/>
    </source>
</evidence>
<evidence type="ECO:0000256" key="4">
    <source>
        <dbReference type="ARBA" id="ARBA00003889"/>
    </source>
</evidence>
<dbReference type="PANTHER" id="PTHR34848">
    <property type="match status" value="1"/>
</dbReference>
<comment type="catalytic activity">
    <reaction evidence="3">
        <text>adenosylcob(III)inamide + GTP = adenosylcob(III)inamide phosphate + GDP + H(+)</text>
        <dbReference type="Rhea" id="RHEA:15765"/>
        <dbReference type="ChEBI" id="CHEBI:2480"/>
        <dbReference type="ChEBI" id="CHEBI:15378"/>
        <dbReference type="ChEBI" id="CHEBI:37565"/>
        <dbReference type="ChEBI" id="CHEBI:58189"/>
        <dbReference type="ChEBI" id="CHEBI:58502"/>
        <dbReference type="EC" id="2.7.1.156"/>
    </reaction>
</comment>
<feature type="binding site" evidence="16">
    <location>
        <begin position="7"/>
        <end position="14"/>
    </location>
    <ligand>
        <name>GTP</name>
        <dbReference type="ChEBI" id="CHEBI:37565"/>
    </ligand>
</feature>